<keyword evidence="3" id="KW-1185">Reference proteome</keyword>
<reference evidence="2 3" key="1">
    <citation type="submission" date="2020-08" db="EMBL/GenBank/DDBJ databases">
        <title>Plant Genome Project.</title>
        <authorList>
            <person name="Zhang R.-G."/>
        </authorList>
    </citation>
    <scope>NUCLEOTIDE SEQUENCE [LARGE SCALE GENOMIC DNA]</scope>
    <source>
        <tissue evidence="2">Rhizome</tissue>
    </source>
</reference>
<feature type="compositionally biased region" description="Gly residues" evidence="1">
    <location>
        <begin position="72"/>
        <end position="82"/>
    </location>
</feature>
<evidence type="ECO:0000256" key="1">
    <source>
        <dbReference type="SAM" id="MobiDB-lite"/>
    </source>
</evidence>
<comment type="caution">
    <text evidence="2">The sequence shown here is derived from an EMBL/GenBank/DDBJ whole genome shotgun (WGS) entry which is preliminary data.</text>
</comment>
<feature type="compositionally biased region" description="Acidic residues" evidence="1">
    <location>
        <begin position="114"/>
        <end position="129"/>
    </location>
</feature>
<protein>
    <submittedName>
        <fullName evidence="2">Uncharacterized protein</fullName>
    </submittedName>
</protein>
<dbReference type="AlphaFoldDB" id="A0A8J5IEE5"/>
<organism evidence="2 3">
    <name type="scientific">Zingiber officinale</name>
    <name type="common">Ginger</name>
    <name type="synonym">Amomum zingiber</name>
    <dbReference type="NCBI Taxonomy" id="94328"/>
    <lineage>
        <taxon>Eukaryota</taxon>
        <taxon>Viridiplantae</taxon>
        <taxon>Streptophyta</taxon>
        <taxon>Embryophyta</taxon>
        <taxon>Tracheophyta</taxon>
        <taxon>Spermatophyta</taxon>
        <taxon>Magnoliopsida</taxon>
        <taxon>Liliopsida</taxon>
        <taxon>Zingiberales</taxon>
        <taxon>Zingiberaceae</taxon>
        <taxon>Zingiber</taxon>
    </lineage>
</organism>
<name>A0A8J5IEE5_ZINOF</name>
<evidence type="ECO:0000313" key="3">
    <source>
        <dbReference type="Proteomes" id="UP000734854"/>
    </source>
</evidence>
<proteinExistence type="predicted"/>
<dbReference type="Proteomes" id="UP000734854">
    <property type="component" value="Unassembled WGS sequence"/>
</dbReference>
<sequence>MRLHGGAAEGAAGVGMEPHVDAVDVEAMGTPRKNAHLLALLEVAKAYRAVLCFLLAAGGDAQGEGLDDGGIESAGGGRGGKSSTGTVVGQDEASPDAAVTLAEEEEARAKVEVEGEEEEDGPEEDDGGDEHDLAAEGVSTGARDLVTDDVGIHCASASSLSRIYLHLATKIEYSLTGGREDARSSVVRPSLPHRLHQHVVPFPLQLPPLPLHRGGASRDATSAIASEAGSAIVIRSVPRELERGGYGVAGIRLAGDQDRRAREGIGGGRARVRVEVAGEPDDFAGEAS</sequence>
<dbReference type="EMBL" id="JACMSC010000002">
    <property type="protein sequence ID" value="KAG6533925.1"/>
    <property type="molecule type" value="Genomic_DNA"/>
</dbReference>
<gene>
    <name evidence="2" type="ORF">ZIOFF_007803</name>
</gene>
<evidence type="ECO:0000313" key="2">
    <source>
        <dbReference type="EMBL" id="KAG6533925.1"/>
    </source>
</evidence>
<accession>A0A8J5IEE5</accession>
<feature type="region of interest" description="Disordered" evidence="1">
    <location>
        <begin position="68"/>
        <end position="134"/>
    </location>
</feature>